<dbReference type="Proteomes" id="UP000538931">
    <property type="component" value="Unassembled WGS sequence"/>
</dbReference>
<evidence type="ECO:0000256" key="2">
    <source>
        <dbReference type="ARBA" id="ARBA00009694"/>
    </source>
</evidence>
<evidence type="ECO:0000313" key="8">
    <source>
        <dbReference type="Proteomes" id="UP000538931"/>
    </source>
</evidence>
<sequence>MSARITLVMAALLGALAVALGAFAAHGLKSVLSIRMLEVFQTGVQYQFWHVGALLVTGLLQRQRNSLGLKICGWAFLGGIVCFSGSLYVLALSGIHWLGAVTPLGGTAFIIGWLGLAVSIFQQDKQHADSGER</sequence>
<evidence type="ECO:0000313" key="7">
    <source>
        <dbReference type="EMBL" id="MBA4503587.1"/>
    </source>
</evidence>
<name>A0A7W1X0K5_9GAMM</name>
<comment type="similarity">
    <text evidence="2">Belongs to the UPF0382 family.</text>
</comment>
<evidence type="ECO:0000256" key="5">
    <source>
        <dbReference type="ARBA" id="ARBA00023136"/>
    </source>
</evidence>
<dbReference type="RefSeq" id="WP_181741512.1">
    <property type="nucleotide sequence ID" value="NZ_JACEMT010000055.1"/>
</dbReference>
<protein>
    <submittedName>
        <fullName evidence="7">DUF423 domain-containing protein</fullName>
    </submittedName>
</protein>
<gene>
    <name evidence="7" type="ORF">H1S06_14615</name>
</gene>
<organism evidence="7 8">
    <name type="scientific">Marinobacterium marinum</name>
    <dbReference type="NCBI Taxonomy" id="2756129"/>
    <lineage>
        <taxon>Bacteria</taxon>
        <taxon>Pseudomonadati</taxon>
        <taxon>Pseudomonadota</taxon>
        <taxon>Gammaproteobacteria</taxon>
        <taxon>Oceanospirillales</taxon>
        <taxon>Oceanospirillaceae</taxon>
        <taxon>Marinobacterium</taxon>
    </lineage>
</organism>
<keyword evidence="4 6" id="KW-1133">Transmembrane helix</keyword>
<comment type="caution">
    <text evidence="7">The sequence shown here is derived from an EMBL/GenBank/DDBJ whole genome shotgun (WGS) entry which is preliminary data.</text>
</comment>
<keyword evidence="5 6" id="KW-0472">Membrane</keyword>
<evidence type="ECO:0000256" key="1">
    <source>
        <dbReference type="ARBA" id="ARBA00004141"/>
    </source>
</evidence>
<dbReference type="GO" id="GO:0005886">
    <property type="term" value="C:plasma membrane"/>
    <property type="evidence" value="ECO:0007669"/>
    <property type="project" value="TreeGrafter"/>
</dbReference>
<dbReference type="PANTHER" id="PTHR43461">
    <property type="entry name" value="TRANSMEMBRANE PROTEIN 256"/>
    <property type="match status" value="1"/>
</dbReference>
<keyword evidence="8" id="KW-1185">Reference proteome</keyword>
<evidence type="ECO:0000256" key="4">
    <source>
        <dbReference type="ARBA" id="ARBA00022989"/>
    </source>
</evidence>
<dbReference type="InterPro" id="IPR006696">
    <property type="entry name" value="DUF423"/>
</dbReference>
<dbReference type="Pfam" id="PF04241">
    <property type="entry name" value="DUF423"/>
    <property type="match status" value="1"/>
</dbReference>
<evidence type="ECO:0000256" key="3">
    <source>
        <dbReference type="ARBA" id="ARBA00022692"/>
    </source>
</evidence>
<dbReference type="PANTHER" id="PTHR43461:SF1">
    <property type="entry name" value="TRANSMEMBRANE PROTEIN 256"/>
    <property type="match status" value="1"/>
</dbReference>
<evidence type="ECO:0000256" key="6">
    <source>
        <dbReference type="SAM" id="Phobius"/>
    </source>
</evidence>
<feature type="transmembrane region" description="Helical" evidence="6">
    <location>
        <begin position="97"/>
        <end position="121"/>
    </location>
</feature>
<proteinExistence type="inferred from homology"/>
<accession>A0A7W1X0K5</accession>
<dbReference type="AlphaFoldDB" id="A0A7W1X0K5"/>
<feature type="transmembrane region" description="Helical" evidence="6">
    <location>
        <begin position="72"/>
        <end position="91"/>
    </location>
</feature>
<keyword evidence="3 6" id="KW-0812">Transmembrane</keyword>
<feature type="transmembrane region" description="Helical" evidence="6">
    <location>
        <begin position="40"/>
        <end position="60"/>
    </location>
</feature>
<dbReference type="EMBL" id="JACEMT010000055">
    <property type="protein sequence ID" value="MBA4503587.1"/>
    <property type="molecule type" value="Genomic_DNA"/>
</dbReference>
<reference evidence="7 8" key="1">
    <citation type="submission" date="2020-07" db="EMBL/GenBank/DDBJ databases">
        <title>Bacterium isolated from marien macroalgae.</title>
        <authorList>
            <person name="Zhu K."/>
            <person name="Lu D."/>
            <person name="Du Z."/>
        </authorList>
    </citation>
    <scope>NUCLEOTIDE SEQUENCE [LARGE SCALE GENOMIC DNA]</scope>
    <source>
        <strain evidence="7 8">3-1745</strain>
    </source>
</reference>
<comment type="subcellular location">
    <subcellularLocation>
        <location evidence="1">Membrane</location>
        <topology evidence="1">Multi-pass membrane protein</topology>
    </subcellularLocation>
</comment>